<dbReference type="Gene3D" id="3.30.420.10">
    <property type="entry name" value="Ribonuclease H-like superfamily/Ribonuclease H"/>
    <property type="match status" value="1"/>
</dbReference>
<dbReference type="PANTHER" id="PTHR46889">
    <property type="entry name" value="TRANSPOSASE INSF FOR INSERTION SEQUENCE IS3B-RELATED"/>
    <property type="match status" value="1"/>
</dbReference>
<evidence type="ECO:0000313" key="4">
    <source>
        <dbReference type="Proteomes" id="UP000317365"/>
    </source>
</evidence>
<name>A0A515ESZ8_9BURK</name>
<dbReference type="InterPro" id="IPR012337">
    <property type="entry name" value="RNaseH-like_sf"/>
</dbReference>
<protein>
    <recommendedName>
        <fullName evidence="2">Integrase catalytic domain-containing protein</fullName>
    </recommendedName>
</protein>
<dbReference type="PANTHER" id="PTHR46889:SF4">
    <property type="entry name" value="TRANSPOSASE INSO FOR INSERTION SEQUENCE ELEMENT IS911B-RELATED"/>
    <property type="match status" value="1"/>
</dbReference>
<feature type="domain" description="Integrase catalytic" evidence="2">
    <location>
        <begin position="37"/>
        <end position="145"/>
    </location>
</feature>
<dbReference type="SUPFAM" id="SSF53098">
    <property type="entry name" value="Ribonuclease H-like"/>
    <property type="match status" value="1"/>
</dbReference>
<keyword evidence="4" id="KW-1185">Reference proteome</keyword>
<dbReference type="PROSITE" id="PS50994">
    <property type="entry name" value="INTEGRASE"/>
    <property type="match status" value="1"/>
</dbReference>
<sequence>MIRVFSPVSRGSVESPPFFQVLLSAATAPKRLQRELTAAQPNQVWGTDIPYIRAYESWLDLSVVIGLHSQAVVGWPMQSTMATKLVLDALMMAAGRRQPQTPVMIHSDQGSQFGSDEFLPSSPQAQSPRPVEPAGIRATSNRQLK</sequence>
<accession>A0A515ESZ8</accession>
<reference evidence="4" key="1">
    <citation type="submission" date="2019-02" db="EMBL/GenBank/DDBJ databases">
        <title>Complete genome sequence of Rhodoferax sp. Gr-4.</title>
        <authorList>
            <person name="Jin L."/>
        </authorList>
    </citation>
    <scope>NUCLEOTIDE SEQUENCE [LARGE SCALE GENOMIC DNA]</scope>
    <source>
        <strain evidence="4">Gr-4</strain>
    </source>
</reference>
<dbReference type="KEGG" id="rhg:EXZ61_17140"/>
<dbReference type="EMBL" id="CP036282">
    <property type="protein sequence ID" value="QDL55758.1"/>
    <property type="molecule type" value="Genomic_DNA"/>
</dbReference>
<dbReference type="GO" id="GO:0015074">
    <property type="term" value="P:DNA integration"/>
    <property type="evidence" value="ECO:0007669"/>
    <property type="project" value="InterPro"/>
</dbReference>
<evidence type="ECO:0000259" key="2">
    <source>
        <dbReference type="PROSITE" id="PS50994"/>
    </source>
</evidence>
<evidence type="ECO:0000313" key="3">
    <source>
        <dbReference type="EMBL" id="QDL55758.1"/>
    </source>
</evidence>
<feature type="region of interest" description="Disordered" evidence="1">
    <location>
        <begin position="100"/>
        <end position="145"/>
    </location>
</feature>
<dbReference type="GO" id="GO:0003676">
    <property type="term" value="F:nucleic acid binding"/>
    <property type="evidence" value="ECO:0007669"/>
    <property type="project" value="InterPro"/>
</dbReference>
<proteinExistence type="predicted"/>
<evidence type="ECO:0000256" key="1">
    <source>
        <dbReference type="SAM" id="MobiDB-lite"/>
    </source>
</evidence>
<organism evidence="3 4">
    <name type="scientific">Rhodoferax aquaticus</name>
    <dbReference type="NCBI Taxonomy" id="2527691"/>
    <lineage>
        <taxon>Bacteria</taxon>
        <taxon>Pseudomonadati</taxon>
        <taxon>Pseudomonadota</taxon>
        <taxon>Betaproteobacteria</taxon>
        <taxon>Burkholderiales</taxon>
        <taxon>Comamonadaceae</taxon>
        <taxon>Rhodoferax</taxon>
    </lineage>
</organism>
<dbReference type="InterPro" id="IPR050900">
    <property type="entry name" value="Transposase_IS3/IS150/IS904"/>
</dbReference>
<dbReference type="AlphaFoldDB" id="A0A515ESZ8"/>
<dbReference type="InterPro" id="IPR036397">
    <property type="entry name" value="RNaseH_sf"/>
</dbReference>
<dbReference type="Proteomes" id="UP000317365">
    <property type="component" value="Chromosome"/>
</dbReference>
<reference evidence="4" key="2">
    <citation type="journal article" date="2020" name="Int. J. Syst. Evol. Microbiol.">
        <title>Genomic insights into a novel species Rhodoferax aquaticus sp. nov., isolated from freshwater.</title>
        <authorList>
            <person name="Li T."/>
            <person name="Zhuo Y."/>
            <person name="Jin C.Z."/>
            <person name="Wu X."/>
            <person name="Ko S.R."/>
            <person name="Jin F.J."/>
            <person name="Ahn C.Y."/>
            <person name="Oh H.M."/>
            <person name="Lee H.G."/>
            <person name="Jin L."/>
        </authorList>
    </citation>
    <scope>NUCLEOTIDE SEQUENCE [LARGE SCALE GENOMIC DNA]</scope>
    <source>
        <strain evidence="4">Gr-4</strain>
    </source>
</reference>
<gene>
    <name evidence="3" type="ORF">EXZ61_17140</name>
</gene>
<dbReference type="Pfam" id="PF00665">
    <property type="entry name" value="rve"/>
    <property type="match status" value="1"/>
</dbReference>
<dbReference type="InterPro" id="IPR001584">
    <property type="entry name" value="Integrase_cat-core"/>
</dbReference>